<evidence type="ECO:0000313" key="1">
    <source>
        <dbReference type="EMBL" id="ALF54176.1"/>
    </source>
</evidence>
<dbReference type="KEGG" id="npz:ACX27_17170"/>
<protein>
    <recommendedName>
        <fullName evidence="3">PD-(D/E)XK nuclease superfamily protein</fullName>
    </recommendedName>
</protein>
<dbReference type="AlphaFoldDB" id="A0A0M4TXJ8"/>
<sequence length="263" mass="30952">MSLFSNLLNLHSANKPLEDFFTEIFAYFFSINKDLLIEWLQQHFIISDESYYSAKIKTQKYYEPLKNHTCGSQPDIVIELANETKTEIIFIESKIASTEGCQQLERYSEILSNLPYYSRRTLIYITRDYEPKEDIKTFIKDSSLKVNFYQLRWYQVYSFLKKISNDRLIQEILMFMELNMMSQNNQLSPIDILTIKSFNKTLNFMEASLGEEVSAKFKQNLEGVTKASADSLYQWKSKKKIYNGYTFFKQKNGISGVDLDILI</sequence>
<name>A0A0M4TXJ8_9NOSO</name>
<proteinExistence type="predicted"/>
<evidence type="ECO:0000313" key="2">
    <source>
        <dbReference type="Proteomes" id="UP000062645"/>
    </source>
</evidence>
<gene>
    <name evidence="1" type="ORF">ACX27_17170</name>
</gene>
<keyword evidence="2" id="KW-1185">Reference proteome</keyword>
<organism evidence="1 2">
    <name type="scientific">Nostoc piscinale CENA21</name>
    <dbReference type="NCBI Taxonomy" id="224013"/>
    <lineage>
        <taxon>Bacteria</taxon>
        <taxon>Bacillati</taxon>
        <taxon>Cyanobacteriota</taxon>
        <taxon>Cyanophyceae</taxon>
        <taxon>Nostocales</taxon>
        <taxon>Nostocaceae</taxon>
        <taxon>Nostoc</taxon>
    </lineage>
</organism>
<reference evidence="1 2" key="2">
    <citation type="journal article" date="2016" name="Genome Announc.">
        <title>Draft Genome Sequence of the N2-Fixing Cyanobacterium Nostoc piscinale CENA21, Isolated from the Brazilian Amazon Floodplain.</title>
        <authorList>
            <person name="Leao T."/>
            <person name="Guimaraes P.I."/>
            <person name="de Melo A.G."/>
            <person name="Ramos R.T."/>
            <person name="Leao P.N."/>
            <person name="Silva A."/>
            <person name="Fiore M.F."/>
            <person name="Schneider M.P."/>
        </authorList>
    </citation>
    <scope>NUCLEOTIDE SEQUENCE [LARGE SCALE GENOMIC DNA]</scope>
    <source>
        <strain evidence="1 2">CENA21</strain>
    </source>
</reference>
<dbReference type="RefSeq" id="WP_062294680.1">
    <property type="nucleotide sequence ID" value="NZ_CP012036.1"/>
</dbReference>
<dbReference type="EMBL" id="CP012036">
    <property type="protein sequence ID" value="ALF54176.1"/>
    <property type="molecule type" value="Genomic_DNA"/>
</dbReference>
<reference evidence="2" key="1">
    <citation type="submission" date="2015-07" db="EMBL/GenBank/DDBJ databases">
        <title>Genome Of Nitrogen-Fixing Cyanobacterium Nostoc piscinale CENA21 From Solimoes/Amazon River Floodplain Sediments And Comparative Genomics To Uncover Biosynthetic Natural Products Potential.</title>
        <authorList>
            <person name="Leao T.F."/>
            <person name="Leao P.N."/>
            <person name="Guimaraes P.I."/>
            <person name="de Melo A.G.C."/>
            <person name="Ramos R.T.J."/>
            <person name="Silva A."/>
            <person name="Fiore M.F."/>
            <person name="Schneider M.P.C."/>
        </authorList>
    </citation>
    <scope>NUCLEOTIDE SEQUENCE [LARGE SCALE GENOMIC DNA]</scope>
    <source>
        <strain evidence="2">CENA21</strain>
    </source>
</reference>
<accession>A0A0M4TXJ8</accession>
<evidence type="ECO:0008006" key="3">
    <source>
        <dbReference type="Google" id="ProtNLM"/>
    </source>
</evidence>
<dbReference type="PATRIC" id="fig|224013.5.peg.4111"/>
<dbReference type="OrthoDB" id="479643at2"/>
<dbReference type="Proteomes" id="UP000062645">
    <property type="component" value="Chromosome"/>
</dbReference>